<keyword evidence="9" id="KW-0969">Cilium</keyword>
<evidence type="ECO:0000313" key="9">
    <source>
        <dbReference type="EMBL" id="AEI37509.1"/>
    </source>
</evidence>
<keyword evidence="4 7" id="KW-0975">Bacterial flagellum</keyword>
<dbReference type="EMBL" id="CP002865">
    <property type="protein sequence ID" value="AEI37509.1"/>
    <property type="molecule type" value="Genomic_DNA"/>
</dbReference>
<dbReference type="PANTHER" id="PTHR30435:SF12">
    <property type="entry name" value="FLAGELLAR BASAL BODY ROD PROTEIN FLGB"/>
    <property type="match status" value="1"/>
</dbReference>
<evidence type="ECO:0000256" key="1">
    <source>
        <dbReference type="ARBA" id="ARBA00004117"/>
    </source>
</evidence>
<dbReference type="GO" id="GO:0030694">
    <property type="term" value="C:bacterial-type flagellum basal body, rod"/>
    <property type="evidence" value="ECO:0007669"/>
    <property type="project" value="InterPro"/>
</dbReference>
<dbReference type="PIRSF" id="PIRSF002889">
    <property type="entry name" value="Rod_FlgB"/>
    <property type="match status" value="1"/>
</dbReference>
<evidence type="ECO:0000256" key="5">
    <source>
        <dbReference type="ARBA" id="ARBA00024934"/>
    </source>
</evidence>
<evidence type="ECO:0000256" key="7">
    <source>
        <dbReference type="PIRNR" id="PIRNR002889"/>
    </source>
</evidence>
<comment type="similarity">
    <text evidence="2 7">Belongs to the flagella basal body rod proteins family.</text>
</comment>
<dbReference type="InterPro" id="IPR019776">
    <property type="entry name" value="Flagellar_basal_body_rod_CS"/>
</dbReference>
<dbReference type="NCBIfam" id="TIGR01396">
    <property type="entry name" value="FlgB"/>
    <property type="match status" value="1"/>
</dbReference>
<dbReference type="PROSITE" id="PS00588">
    <property type="entry name" value="FLAGELLA_BB_ROD"/>
    <property type="match status" value="1"/>
</dbReference>
<evidence type="ECO:0000256" key="2">
    <source>
        <dbReference type="ARBA" id="ARBA00009677"/>
    </source>
</evidence>
<accession>F8ERQ1</accession>
<sequence>MAISSTLFGIQGDALVLRNKRMDMLASNIANAATPNYKARDIDFNKALNDSTSGSATNEAVENAIGYRVPIDTSIDGNTVELPTEQTQFAENAIKYRSTLTFLQDRMSDVMSALKGE</sequence>
<proteinExistence type="inferred from homology"/>
<dbReference type="InterPro" id="IPR006300">
    <property type="entry name" value="FlgB"/>
</dbReference>
<dbReference type="PANTHER" id="PTHR30435">
    <property type="entry name" value="FLAGELLAR PROTEIN"/>
    <property type="match status" value="1"/>
</dbReference>
<dbReference type="KEGG" id="zmp:Zymop_0607"/>
<comment type="subcellular location">
    <subcellularLocation>
        <location evidence="1 7">Bacterial flagellum basal body</location>
    </subcellularLocation>
</comment>
<dbReference type="STRING" id="579138.Zymop_0607"/>
<evidence type="ECO:0000256" key="4">
    <source>
        <dbReference type="ARBA" id="ARBA00023143"/>
    </source>
</evidence>
<dbReference type="Proteomes" id="UP000000491">
    <property type="component" value="Chromosome"/>
</dbReference>
<evidence type="ECO:0000259" key="8">
    <source>
        <dbReference type="Pfam" id="PF00460"/>
    </source>
</evidence>
<feature type="domain" description="Flagellar basal body rod protein N-terminal" evidence="8">
    <location>
        <begin position="14"/>
        <end position="38"/>
    </location>
</feature>
<reference evidence="9 10" key="1">
    <citation type="journal article" date="2011" name="J. Bacteriol.">
        <title>Genome sequence of the ethanol-producing Zymomonas mobilis subsp. pomaceae lectotype strain ATCC 29192.</title>
        <authorList>
            <person name="Kouvelis V.N."/>
            <person name="Davenport K.W."/>
            <person name="Brettin T.S."/>
            <person name="Bruce D."/>
            <person name="Detter C."/>
            <person name="Han C.S."/>
            <person name="Nolan M."/>
            <person name="Tapia R."/>
            <person name="Damoulaki A."/>
            <person name="Kyrpides N.C."/>
            <person name="Typas M.A."/>
            <person name="Pappas K.M."/>
        </authorList>
    </citation>
    <scope>NUCLEOTIDE SEQUENCE [LARGE SCALE GENOMIC DNA]</scope>
    <source>
        <strain evidence="10">ATCC 29192 / DSM 22645 / JCM 10191 / CCUG 17912 / NBRC 13757 / NCIMB 11200 / NRRL B-4491 / Barker I</strain>
    </source>
</reference>
<dbReference type="GO" id="GO:0071978">
    <property type="term" value="P:bacterial-type flagellum-dependent swarming motility"/>
    <property type="evidence" value="ECO:0007669"/>
    <property type="project" value="TreeGrafter"/>
</dbReference>
<dbReference type="RefSeq" id="WP_013933908.1">
    <property type="nucleotide sequence ID" value="NC_015709.1"/>
</dbReference>
<keyword evidence="9" id="KW-0966">Cell projection</keyword>
<comment type="subunit">
    <text evidence="6">The basal body constitutes a major portion of the flagellar organelle and consists of a number of rings mounted on a central rod. In Gram-negative bacteria, at least four rings, L, P, S and M are present, whereas Gram-positive bacteria lack the L and P rings. The rod consists of about 26 subunits of FlgG in the distal portion, and FlgB, FlgC and FlgF build up the proximal portion of the rod with about 6 subunits each. Rod assembly occurs by export via the flagellum-specific pathway of its constituent proteins and by their incorporation into the rod structure in the probable order of FlgB, FlgC, FlgF and FlgG. Another protein, FliE, also assembles onto the stable rod structure.</text>
</comment>
<protein>
    <recommendedName>
        <fullName evidence="3 7">Flagellar basal body rod protein FlgB</fullName>
    </recommendedName>
</protein>
<evidence type="ECO:0000313" key="10">
    <source>
        <dbReference type="Proteomes" id="UP000000491"/>
    </source>
</evidence>
<dbReference type="InterPro" id="IPR001444">
    <property type="entry name" value="Flag_bb_rod_N"/>
</dbReference>
<dbReference type="HOGENOM" id="CLU_125463_1_0_5"/>
<evidence type="ECO:0000256" key="6">
    <source>
        <dbReference type="ARBA" id="ARBA00026072"/>
    </source>
</evidence>
<dbReference type="AlphaFoldDB" id="F8ERQ1"/>
<keyword evidence="9" id="KW-0282">Flagellum</keyword>
<dbReference type="PATRIC" id="fig|579138.3.peg.640"/>
<gene>
    <name evidence="9" type="ordered locus">Zymop_0607</name>
</gene>
<name>F8ERQ1_ZYMMT</name>
<comment type="function">
    <text evidence="5 7">Structural component of flagellum, the bacterial motility apparatus. Part of the rod structure of flagellar basal body.</text>
</comment>
<organism evidence="9 10">
    <name type="scientific">Zymomonas mobilis subsp. pomaceae (strain ATCC 29192 / DSM 22645 / JCM 10191 / CCUG 17912 / NBRC 13757 / NCIMB 11200 / NRRL B-4491 / Barker I)</name>
    <dbReference type="NCBI Taxonomy" id="579138"/>
    <lineage>
        <taxon>Bacteria</taxon>
        <taxon>Pseudomonadati</taxon>
        <taxon>Pseudomonadota</taxon>
        <taxon>Alphaproteobacteria</taxon>
        <taxon>Sphingomonadales</taxon>
        <taxon>Zymomonadaceae</taxon>
        <taxon>Zymomonas</taxon>
    </lineage>
</organism>
<dbReference type="eggNOG" id="COG1815">
    <property type="taxonomic scope" value="Bacteria"/>
</dbReference>
<dbReference type="Pfam" id="PF00460">
    <property type="entry name" value="Flg_bb_rod"/>
    <property type="match status" value="1"/>
</dbReference>
<evidence type="ECO:0000256" key="3">
    <source>
        <dbReference type="ARBA" id="ARBA00014376"/>
    </source>
</evidence>